<evidence type="ECO:0000313" key="6">
    <source>
        <dbReference type="EMBL" id="RDC63800.1"/>
    </source>
</evidence>
<evidence type="ECO:0000256" key="3">
    <source>
        <dbReference type="ARBA" id="ARBA00022989"/>
    </source>
</evidence>
<dbReference type="InterPro" id="IPR032808">
    <property type="entry name" value="DoxX"/>
</dbReference>
<evidence type="ECO:0008006" key="8">
    <source>
        <dbReference type="Google" id="ProtNLM"/>
    </source>
</evidence>
<dbReference type="GO" id="GO:0016020">
    <property type="term" value="C:membrane"/>
    <property type="evidence" value="ECO:0007669"/>
    <property type="project" value="UniProtKB-SubCell"/>
</dbReference>
<keyword evidence="3 5" id="KW-1133">Transmembrane helix</keyword>
<sequence>MKPKSIKITYWIITGLFALFMLFAGITEAMQHESGRQIMQHLGYPAHVLLVLGAGKILAALALIQNKFKIIKEWAYAGLTFNFIGACVARAYGQDSLGLILSPLLFMAAMFASYYLWKKITHPPVKQLRLVPSPEPMAQIA</sequence>
<evidence type="ECO:0000313" key="7">
    <source>
        <dbReference type="Proteomes" id="UP000253919"/>
    </source>
</evidence>
<dbReference type="Pfam" id="PF13564">
    <property type="entry name" value="DoxX_2"/>
    <property type="match status" value="1"/>
</dbReference>
<keyword evidence="4 5" id="KW-0472">Membrane</keyword>
<feature type="transmembrane region" description="Helical" evidence="5">
    <location>
        <begin position="46"/>
        <end position="64"/>
    </location>
</feature>
<reference evidence="6 7" key="1">
    <citation type="submission" date="2018-04" db="EMBL/GenBank/DDBJ databases">
        <title>Adhaeribacter sp. HMF7616 genome sequencing and assembly.</title>
        <authorList>
            <person name="Kang H."/>
            <person name="Kang J."/>
            <person name="Cha I."/>
            <person name="Kim H."/>
            <person name="Joh K."/>
        </authorList>
    </citation>
    <scope>NUCLEOTIDE SEQUENCE [LARGE SCALE GENOMIC DNA]</scope>
    <source>
        <strain evidence="6 7">HMF7616</strain>
    </source>
</reference>
<evidence type="ECO:0000256" key="1">
    <source>
        <dbReference type="ARBA" id="ARBA00004141"/>
    </source>
</evidence>
<feature type="transmembrane region" description="Helical" evidence="5">
    <location>
        <begin position="7"/>
        <end position="26"/>
    </location>
</feature>
<organism evidence="6 7">
    <name type="scientific">Adhaeribacter pallidiroseus</name>
    <dbReference type="NCBI Taxonomy" id="2072847"/>
    <lineage>
        <taxon>Bacteria</taxon>
        <taxon>Pseudomonadati</taxon>
        <taxon>Bacteroidota</taxon>
        <taxon>Cytophagia</taxon>
        <taxon>Cytophagales</taxon>
        <taxon>Hymenobacteraceae</taxon>
        <taxon>Adhaeribacter</taxon>
    </lineage>
</organism>
<evidence type="ECO:0000256" key="5">
    <source>
        <dbReference type="SAM" id="Phobius"/>
    </source>
</evidence>
<proteinExistence type="predicted"/>
<protein>
    <recommendedName>
        <fullName evidence="8">DoxX family protein</fullName>
    </recommendedName>
</protein>
<keyword evidence="7" id="KW-1185">Reference proteome</keyword>
<name>A0A369QHM8_9BACT</name>
<dbReference type="InterPro" id="IPR016944">
    <property type="entry name" value="UCP030066"/>
</dbReference>
<gene>
    <name evidence="6" type="ORF">AHMF7616_02409</name>
</gene>
<dbReference type="Proteomes" id="UP000253919">
    <property type="component" value="Unassembled WGS sequence"/>
</dbReference>
<dbReference type="AlphaFoldDB" id="A0A369QHM8"/>
<dbReference type="RefSeq" id="WP_158546150.1">
    <property type="nucleotide sequence ID" value="NZ_QASA01000001.1"/>
</dbReference>
<comment type="caution">
    <text evidence="6">The sequence shown here is derived from an EMBL/GenBank/DDBJ whole genome shotgun (WGS) entry which is preliminary data.</text>
</comment>
<dbReference type="EMBL" id="QASA01000001">
    <property type="protein sequence ID" value="RDC63800.1"/>
    <property type="molecule type" value="Genomic_DNA"/>
</dbReference>
<accession>A0A369QHM8</accession>
<comment type="subcellular location">
    <subcellularLocation>
        <location evidence="1">Membrane</location>
        <topology evidence="1">Multi-pass membrane protein</topology>
    </subcellularLocation>
</comment>
<keyword evidence="2 5" id="KW-0812">Transmembrane</keyword>
<feature type="transmembrane region" description="Helical" evidence="5">
    <location>
        <begin position="99"/>
        <end position="117"/>
    </location>
</feature>
<dbReference type="PIRSF" id="PIRSF030066">
    <property type="entry name" value="UCP030066"/>
    <property type="match status" value="1"/>
</dbReference>
<dbReference type="OrthoDB" id="7960583at2"/>
<evidence type="ECO:0000256" key="2">
    <source>
        <dbReference type="ARBA" id="ARBA00022692"/>
    </source>
</evidence>
<evidence type="ECO:0000256" key="4">
    <source>
        <dbReference type="ARBA" id="ARBA00023136"/>
    </source>
</evidence>
<feature type="transmembrane region" description="Helical" evidence="5">
    <location>
        <begin position="76"/>
        <end position="93"/>
    </location>
</feature>